<feature type="domain" description="TraD/TraG TraM recognition site" evidence="1">
    <location>
        <begin position="434"/>
        <end position="527"/>
    </location>
</feature>
<dbReference type="OrthoDB" id="7817736at2"/>
<evidence type="ECO:0000313" key="3">
    <source>
        <dbReference type="Proteomes" id="UP000239724"/>
    </source>
</evidence>
<dbReference type="InterPro" id="IPR027417">
    <property type="entry name" value="P-loop_NTPase"/>
</dbReference>
<name>A0A2S6NHT5_RHOGL</name>
<evidence type="ECO:0000259" key="1">
    <source>
        <dbReference type="Pfam" id="PF12696"/>
    </source>
</evidence>
<dbReference type="Proteomes" id="UP000239724">
    <property type="component" value="Unassembled WGS sequence"/>
</dbReference>
<dbReference type="AlphaFoldDB" id="A0A2S6NHT5"/>
<protein>
    <submittedName>
        <fullName evidence="2">Conjugal transfer protein TraG</fullName>
    </submittedName>
</protein>
<organism evidence="2 3">
    <name type="scientific">Rhodopila globiformis</name>
    <name type="common">Rhodopseudomonas globiformis</name>
    <dbReference type="NCBI Taxonomy" id="1071"/>
    <lineage>
        <taxon>Bacteria</taxon>
        <taxon>Pseudomonadati</taxon>
        <taxon>Pseudomonadota</taxon>
        <taxon>Alphaproteobacteria</taxon>
        <taxon>Acetobacterales</taxon>
        <taxon>Acetobacteraceae</taxon>
        <taxon>Rhodopila</taxon>
    </lineage>
</organism>
<dbReference type="Gene3D" id="3.40.50.300">
    <property type="entry name" value="P-loop containing nucleotide triphosphate hydrolases"/>
    <property type="match status" value="2"/>
</dbReference>
<dbReference type="PANTHER" id="PTHR30121:SF6">
    <property type="entry name" value="SLR6007 PROTEIN"/>
    <property type="match status" value="1"/>
</dbReference>
<dbReference type="PANTHER" id="PTHR30121">
    <property type="entry name" value="UNCHARACTERIZED PROTEIN YJGR-RELATED"/>
    <property type="match status" value="1"/>
</dbReference>
<reference evidence="2 3" key="1">
    <citation type="journal article" date="2018" name="Arch. Microbiol.">
        <title>New insights into the metabolic potential of the phototrophic purple bacterium Rhodopila globiformis DSM 161(T) from its draft genome sequence and evidence for a vanadium-dependent nitrogenase.</title>
        <authorList>
            <person name="Imhoff J.F."/>
            <person name="Rahn T."/>
            <person name="Kunzel S."/>
            <person name="Neulinger S.C."/>
        </authorList>
    </citation>
    <scope>NUCLEOTIDE SEQUENCE [LARGE SCALE GENOMIC DNA]</scope>
    <source>
        <strain evidence="2 3">DSM 161</strain>
    </source>
</reference>
<accession>A0A2S6NHT5</accession>
<sequence length="779" mass="84743">MARQIVGPQAQFERSGAQSLRDIRPLTTRLSEGLRGSGSFLVLVSAAVATWFEPAVIDLTVPASLLYATWVLTRRPSLPIRLPRSADCLDYGNPQPGSRKPQRAKGDIFIGWSVDGQELWVTAEDARQHISIPGTTGAGKTTAILSLLSNALAQGSGFVLVDGKAHRDLFGKVLALARRFGREDDVRVLNFMVASGVKDSDRFNPFAIGNADAIRELLASQLGDQGQNDPNGVFRERAVALVGTIAPVLVWLRDHKGISLNIEIIRSSIELRWIWKLAIEKKVLLRNPDDGSTHELDVSGEIPEDVTWPLRAYLGELPGYDPTVPLDKQKGDEPSKQHGFAQFYFTATFTQLAVSLGHIFRVENGEIDMRDIVLNRRILVVNLPALENSDATLAALGKLVVASLRGMMAQLLGASLEGDYSEADKPGMGSAPFPVVLDELAYYATSGLDRMLAMGRGLNISFMLGFQETSGIWARLGEKTASLLGNANFTIAMRQQDSGRTREWLQKTAGETFVTQATSYQGSEDGNYREAQHAEVRPVSRVDWQDLTSLIEGEAIVLFGGRRVYARVFHAVIDDSGPKRLGRCLMLREPDPDRVRERTAHINRVTETIARGSLALGQEEALSATLDAMLRGFQAALDAGKGLGSCAADALLAIDQVPEESRPPPPSAPADGTPVTSVMRLLDEAVVNRIGDLGSDGAPHEPVDIQFIRRLQEIEREAGAEPSVARQIALSILTARDDALQAGERIEPPAMSHEAFLALVGRLRRRVRQAASATTQEAA</sequence>
<dbReference type="CDD" id="cd01127">
    <property type="entry name" value="TrwB_TraG_TraD_VirD4"/>
    <property type="match status" value="1"/>
</dbReference>
<comment type="caution">
    <text evidence="2">The sequence shown here is derived from an EMBL/GenBank/DDBJ whole genome shotgun (WGS) entry which is preliminary data.</text>
</comment>
<dbReference type="EMBL" id="NHRY01000128">
    <property type="protein sequence ID" value="PPQ34188.1"/>
    <property type="molecule type" value="Genomic_DNA"/>
</dbReference>
<proteinExistence type="predicted"/>
<dbReference type="InterPro" id="IPR051162">
    <property type="entry name" value="T4SS_component"/>
</dbReference>
<dbReference type="Pfam" id="PF12696">
    <property type="entry name" value="TraG-D_C"/>
    <property type="match status" value="1"/>
</dbReference>
<dbReference type="SUPFAM" id="SSF52540">
    <property type="entry name" value="P-loop containing nucleoside triphosphate hydrolases"/>
    <property type="match status" value="1"/>
</dbReference>
<evidence type="ECO:0000313" key="2">
    <source>
        <dbReference type="EMBL" id="PPQ34188.1"/>
    </source>
</evidence>
<gene>
    <name evidence="2" type="ORF">CCS01_12255</name>
</gene>
<keyword evidence="3" id="KW-1185">Reference proteome</keyword>
<dbReference type="InterPro" id="IPR032689">
    <property type="entry name" value="TraG-D_C"/>
</dbReference>